<reference evidence="1" key="1">
    <citation type="submission" date="2021-06" db="EMBL/GenBank/DDBJ databases">
        <authorList>
            <person name="Kallberg Y."/>
            <person name="Tangrot J."/>
            <person name="Rosling A."/>
        </authorList>
    </citation>
    <scope>NUCLEOTIDE SEQUENCE</scope>
    <source>
        <strain evidence="1">UK204</strain>
    </source>
</reference>
<feature type="non-terminal residue" evidence="1">
    <location>
        <position position="83"/>
    </location>
</feature>
<dbReference type="OrthoDB" id="2417504at2759"/>
<evidence type="ECO:0000313" key="2">
    <source>
        <dbReference type="Proteomes" id="UP000789570"/>
    </source>
</evidence>
<evidence type="ECO:0000313" key="1">
    <source>
        <dbReference type="EMBL" id="CAG8739161.1"/>
    </source>
</evidence>
<gene>
    <name evidence="1" type="ORF">FCALED_LOCUS15510</name>
</gene>
<proteinExistence type="predicted"/>
<sequence>FHEYEVKKSQEVQEDFKFCPGFKVDLSNKIKAELINTQEDGVPLHPIGRRLYIDRESMDMKSLEILIIHGLKMEDELLGPFQS</sequence>
<organism evidence="1 2">
    <name type="scientific">Funneliformis caledonium</name>
    <dbReference type="NCBI Taxonomy" id="1117310"/>
    <lineage>
        <taxon>Eukaryota</taxon>
        <taxon>Fungi</taxon>
        <taxon>Fungi incertae sedis</taxon>
        <taxon>Mucoromycota</taxon>
        <taxon>Glomeromycotina</taxon>
        <taxon>Glomeromycetes</taxon>
        <taxon>Glomerales</taxon>
        <taxon>Glomeraceae</taxon>
        <taxon>Funneliformis</taxon>
    </lineage>
</organism>
<dbReference type="Proteomes" id="UP000789570">
    <property type="component" value="Unassembled WGS sequence"/>
</dbReference>
<comment type="caution">
    <text evidence="1">The sequence shown here is derived from an EMBL/GenBank/DDBJ whole genome shotgun (WGS) entry which is preliminary data.</text>
</comment>
<name>A0A9N9IK90_9GLOM</name>
<accession>A0A9N9IK90</accession>
<dbReference type="EMBL" id="CAJVPQ010014334">
    <property type="protein sequence ID" value="CAG8739161.1"/>
    <property type="molecule type" value="Genomic_DNA"/>
</dbReference>
<protein>
    <submittedName>
        <fullName evidence="1">16951_t:CDS:1</fullName>
    </submittedName>
</protein>
<dbReference type="AlphaFoldDB" id="A0A9N9IK90"/>
<keyword evidence="2" id="KW-1185">Reference proteome</keyword>